<dbReference type="OrthoDB" id="3039972at2759"/>
<keyword evidence="2" id="KW-0812">Transmembrane</keyword>
<organism evidence="3 4">
    <name type="scientific">Dentipellis fragilis</name>
    <dbReference type="NCBI Taxonomy" id="205917"/>
    <lineage>
        <taxon>Eukaryota</taxon>
        <taxon>Fungi</taxon>
        <taxon>Dikarya</taxon>
        <taxon>Basidiomycota</taxon>
        <taxon>Agaricomycotina</taxon>
        <taxon>Agaricomycetes</taxon>
        <taxon>Russulales</taxon>
        <taxon>Hericiaceae</taxon>
        <taxon>Dentipellis</taxon>
    </lineage>
</organism>
<dbReference type="Proteomes" id="UP000298327">
    <property type="component" value="Unassembled WGS sequence"/>
</dbReference>
<keyword evidence="2" id="KW-0472">Membrane</keyword>
<protein>
    <submittedName>
        <fullName evidence="3">Uncharacterized protein</fullName>
    </submittedName>
</protein>
<feature type="region of interest" description="Disordered" evidence="1">
    <location>
        <begin position="197"/>
        <end position="232"/>
    </location>
</feature>
<comment type="caution">
    <text evidence="3">The sequence shown here is derived from an EMBL/GenBank/DDBJ whole genome shotgun (WGS) entry which is preliminary data.</text>
</comment>
<name>A0A4Y9ZCS6_9AGAM</name>
<evidence type="ECO:0000256" key="1">
    <source>
        <dbReference type="SAM" id="MobiDB-lite"/>
    </source>
</evidence>
<reference evidence="3 4" key="1">
    <citation type="submission" date="2019-02" db="EMBL/GenBank/DDBJ databases">
        <title>Genome sequencing of the rare red list fungi Dentipellis fragilis.</title>
        <authorList>
            <person name="Buettner E."/>
            <person name="Kellner H."/>
        </authorList>
    </citation>
    <scope>NUCLEOTIDE SEQUENCE [LARGE SCALE GENOMIC DNA]</scope>
    <source>
        <strain evidence="3 4">DSM 105465</strain>
    </source>
</reference>
<accession>A0A4Y9ZCS6</accession>
<keyword evidence="2" id="KW-1133">Transmembrane helix</keyword>
<feature type="transmembrane region" description="Helical" evidence="2">
    <location>
        <begin position="93"/>
        <end position="115"/>
    </location>
</feature>
<keyword evidence="4" id="KW-1185">Reference proteome</keyword>
<evidence type="ECO:0000313" key="3">
    <source>
        <dbReference type="EMBL" id="TFY71209.1"/>
    </source>
</evidence>
<dbReference type="EMBL" id="SEOQ01000061">
    <property type="protein sequence ID" value="TFY71209.1"/>
    <property type="molecule type" value="Genomic_DNA"/>
</dbReference>
<evidence type="ECO:0000313" key="4">
    <source>
        <dbReference type="Proteomes" id="UP000298327"/>
    </source>
</evidence>
<sequence length="244" mass="26467">MLLASTALGFAIVYIQDQEYLIRKDAPPTDAVPPPRWIELGVDYNRLCNATDVLNTVVDLVATVIITSRIWYMARQLENALGQGAGVRYRAAVSMFVESGVLILISEVLTTALGYAAHTVIAVDVLGLASNITLMLVVITPTLIIVRVGMHKGFDSVVETMHELYAPRDAQVRSIKFAQRRTTDTATNITNFAHPGAVIQDSSPESDSESVSVDSRGGLSVASGQREGVKEKKVDMTEVHLDIV</sequence>
<evidence type="ECO:0000256" key="2">
    <source>
        <dbReference type="SAM" id="Phobius"/>
    </source>
</evidence>
<feature type="compositionally biased region" description="Low complexity" evidence="1">
    <location>
        <begin position="201"/>
        <end position="215"/>
    </location>
</feature>
<proteinExistence type="predicted"/>
<feature type="transmembrane region" description="Helical" evidence="2">
    <location>
        <begin position="53"/>
        <end position="72"/>
    </location>
</feature>
<feature type="transmembrane region" description="Helical" evidence="2">
    <location>
        <begin position="121"/>
        <end position="146"/>
    </location>
</feature>
<gene>
    <name evidence="3" type="ORF">EVG20_g1777</name>
</gene>
<dbReference type="AlphaFoldDB" id="A0A4Y9ZCS6"/>